<dbReference type="Gene3D" id="3.80.10.10">
    <property type="entry name" value="Ribonuclease Inhibitor"/>
    <property type="match status" value="1"/>
</dbReference>
<feature type="repeat" description="ANK" evidence="3">
    <location>
        <begin position="616"/>
        <end position="648"/>
    </location>
</feature>
<dbReference type="InterPro" id="IPR002110">
    <property type="entry name" value="Ankyrin_rpt"/>
</dbReference>
<feature type="repeat" description="ANK" evidence="3">
    <location>
        <begin position="682"/>
        <end position="714"/>
    </location>
</feature>
<dbReference type="AlphaFoldDB" id="A0AAD9LQB1"/>
<dbReference type="SUPFAM" id="SSF52047">
    <property type="entry name" value="RNI-like"/>
    <property type="match status" value="1"/>
</dbReference>
<sequence length="794" mass="85977">MKRSFQHVAALRSEVEDSSSTTSMDSEPVASTAVGVASQDSSYFTRPQKHRALCRTVPSPLEVPLTPGRSLALKVMLPLASPRKCGDMEAALQEEALLCMVLSYLNVREHQFVRQTSRSWRQRVQTLELDRLDLSARTSPVSTRTLERACQGAMQSYGRVRRLDLSGQRSLADRDLLVLTSCFWAHLEEIVADDCLEISDFGLLAVLNAQSLRLRSVSVRRCKRVTGELFAGQTSASQQLTGSHPSLTTLNLDDTSVTGAFISRVEAHFPTLQYLSALHTPAHREFFVQNSTLSPLLCELQLLISNELVDLPLLPALLDEFNRWCRRQLQHNIGVFTHTLVSSGSRALLDVPLVLTSSDEEEEGGLALMSALLYACASGRTRVLPALLAVAKSQPIGTAFDLENTDADGHSPLSLAVANGLTEASSLLLRAGCDVNTRSLSLSSPLYLASEHGWDLLVDMLLDANARRDYAVVGGATALCAAAKNGHRSTVLRLLAAEKQAEDEAQAQGRINKQQQVQALFLACEGGHLFVVSDLLLLTELDANTLMDENVSPLYLASQMGYVAIASLLLARGADPNFRRPSGGVSCLYIAAQEGHDQIVRLLVNAGADVHTKMDDMSTALHIAARMGRKTVSRSLLRCGARLNDQTRSGLTALYIASEEGHVRLVDFLLEVGAATDIQTSSGATALFAAVHRGHSAVVKSLLLGGAKTTVSKHNGTSPLDAATLLGDVKVARLLLSFGARVGGLALHFSERRRDSTDLQALLRSRYYAQHFPRVGTTSSTVVNESEQETTAVR</sequence>
<gene>
    <name evidence="6" type="ORF">P3T76_002743</name>
</gene>
<feature type="region of interest" description="Disordered" evidence="4">
    <location>
        <begin position="12"/>
        <end position="33"/>
    </location>
</feature>
<dbReference type="PRINTS" id="PR01415">
    <property type="entry name" value="ANKYRIN"/>
</dbReference>
<dbReference type="PANTHER" id="PTHR24198">
    <property type="entry name" value="ANKYRIN REPEAT AND PROTEIN KINASE DOMAIN-CONTAINING PROTEIN"/>
    <property type="match status" value="1"/>
</dbReference>
<dbReference type="Proteomes" id="UP001259832">
    <property type="component" value="Unassembled WGS sequence"/>
</dbReference>
<dbReference type="Gene3D" id="1.25.40.20">
    <property type="entry name" value="Ankyrin repeat-containing domain"/>
    <property type="match status" value="3"/>
</dbReference>
<keyword evidence="7" id="KW-1185">Reference proteome</keyword>
<evidence type="ECO:0000256" key="4">
    <source>
        <dbReference type="SAM" id="MobiDB-lite"/>
    </source>
</evidence>
<keyword evidence="1" id="KW-0677">Repeat</keyword>
<feature type="repeat" description="ANK" evidence="3">
    <location>
        <begin position="715"/>
        <end position="742"/>
    </location>
</feature>
<name>A0AAD9LQB1_9STRA</name>
<dbReference type="Pfam" id="PF12796">
    <property type="entry name" value="Ank_2"/>
    <property type="match status" value="2"/>
</dbReference>
<organism evidence="6 7">
    <name type="scientific">Phytophthora citrophthora</name>
    <dbReference type="NCBI Taxonomy" id="4793"/>
    <lineage>
        <taxon>Eukaryota</taxon>
        <taxon>Sar</taxon>
        <taxon>Stramenopiles</taxon>
        <taxon>Oomycota</taxon>
        <taxon>Peronosporomycetes</taxon>
        <taxon>Peronosporales</taxon>
        <taxon>Peronosporaceae</taxon>
        <taxon>Phytophthora</taxon>
    </lineage>
</organism>
<reference evidence="6" key="1">
    <citation type="submission" date="2023-08" db="EMBL/GenBank/DDBJ databases">
        <title>Reference Genome Resource for the Citrus Pathogen Phytophthora citrophthora.</title>
        <authorList>
            <person name="Moller H."/>
            <person name="Coetzee B."/>
            <person name="Rose L.J."/>
            <person name="Van Niekerk J.M."/>
        </authorList>
    </citation>
    <scope>NUCLEOTIDE SEQUENCE</scope>
    <source>
        <strain evidence="6">STE-U-9442</strain>
    </source>
</reference>
<dbReference type="PANTHER" id="PTHR24198:SF165">
    <property type="entry name" value="ANKYRIN REPEAT-CONTAINING PROTEIN-RELATED"/>
    <property type="match status" value="1"/>
</dbReference>
<evidence type="ECO:0000259" key="5">
    <source>
        <dbReference type="Pfam" id="PF00646"/>
    </source>
</evidence>
<dbReference type="InterPro" id="IPR001810">
    <property type="entry name" value="F-box_dom"/>
</dbReference>
<dbReference type="SMART" id="SM00248">
    <property type="entry name" value="ANK"/>
    <property type="match status" value="11"/>
</dbReference>
<evidence type="ECO:0000256" key="1">
    <source>
        <dbReference type="ARBA" id="ARBA00022737"/>
    </source>
</evidence>
<dbReference type="PROSITE" id="PS50088">
    <property type="entry name" value="ANK_REPEAT"/>
    <property type="match status" value="7"/>
</dbReference>
<feature type="repeat" description="ANK" evidence="3">
    <location>
        <begin position="549"/>
        <end position="581"/>
    </location>
</feature>
<dbReference type="InterPro" id="IPR036770">
    <property type="entry name" value="Ankyrin_rpt-contain_sf"/>
</dbReference>
<feature type="repeat" description="ANK" evidence="3">
    <location>
        <begin position="649"/>
        <end position="681"/>
    </location>
</feature>
<evidence type="ECO:0000313" key="6">
    <source>
        <dbReference type="EMBL" id="KAK1945695.1"/>
    </source>
</evidence>
<comment type="caution">
    <text evidence="6">The sequence shown here is derived from an EMBL/GenBank/DDBJ whole genome shotgun (WGS) entry which is preliminary data.</text>
</comment>
<dbReference type="InterPro" id="IPR032675">
    <property type="entry name" value="LRR_dom_sf"/>
</dbReference>
<dbReference type="EMBL" id="JASMQC010000004">
    <property type="protein sequence ID" value="KAK1945695.1"/>
    <property type="molecule type" value="Genomic_DNA"/>
</dbReference>
<accession>A0AAD9LQB1</accession>
<dbReference type="PROSITE" id="PS50297">
    <property type="entry name" value="ANK_REP_REGION"/>
    <property type="match status" value="6"/>
</dbReference>
<keyword evidence="2 3" id="KW-0040">ANK repeat</keyword>
<evidence type="ECO:0000313" key="7">
    <source>
        <dbReference type="Proteomes" id="UP001259832"/>
    </source>
</evidence>
<proteinExistence type="predicted"/>
<feature type="repeat" description="ANK" evidence="3">
    <location>
        <begin position="583"/>
        <end position="615"/>
    </location>
</feature>
<feature type="domain" description="F-box" evidence="5">
    <location>
        <begin position="97"/>
        <end position="130"/>
    </location>
</feature>
<dbReference type="Pfam" id="PF00646">
    <property type="entry name" value="F-box"/>
    <property type="match status" value="1"/>
</dbReference>
<evidence type="ECO:0000256" key="2">
    <source>
        <dbReference type="ARBA" id="ARBA00023043"/>
    </source>
</evidence>
<dbReference type="Pfam" id="PF00023">
    <property type="entry name" value="Ank"/>
    <property type="match status" value="2"/>
</dbReference>
<evidence type="ECO:0000256" key="3">
    <source>
        <dbReference type="PROSITE-ProRule" id="PRU00023"/>
    </source>
</evidence>
<protein>
    <submittedName>
        <fullName evidence="6">Ankyrin-1</fullName>
    </submittedName>
</protein>
<dbReference type="SUPFAM" id="SSF48403">
    <property type="entry name" value="Ankyrin repeat"/>
    <property type="match status" value="1"/>
</dbReference>
<feature type="repeat" description="ANK" evidence="3">
    <location>
        <begin position="408"/>
        <end position="440"/>
    </location>
</feature>
<feature type="compositionally biased region" description="Low complexity" evidence="4">
    <location>
        <begin position="18"/>
        <end position="27"/>
    </location>
</feature>